<dbReference type="Proteomes" id="UP000266934">
    <property type="component" value="Chromosome"/>
</dbReference>
<dbReference type="InterPro" id="IPR018530">
    <property type="entry name" value="SiaC"/>
</dbReference>
<proteinExistence type="predicted"/>
<feature type="domain" description="SiaC family regulatory phosphoprotein" evidence="1">
    <location>
        <begin position="5"/>
        <end position="121"/>
    </location>
</feature>
<dbReference type="AlphaFoldDB" id="A0A348G0B2"/>
<gene>
    <name evidence="2" type="ORF">BLTE_16800</name>
</gene>
<name>A0A348G0B2_9HYPH</name>
<dbReference type="RefSeq" id="WP_126399278.1">
    <property type="nucleotide sequence ID" value="NZ_AP018907.1"/>
</dbReference>
<dbReference type="KEGG" id="blag:BLTE_16800"/>
<dbReference type="NCBIfam" id="NF038265">
    <property type="entry name" value="phos_prot_SiaC"/>
    <property type="match status" value="1"/>
</dbReference>
<reference evidence="2 3" key="1">
    <citation type="submission" date="2018-08" db="EMBL/GenBank/DDBJ databases">
        <title>Complete genome sequencing of Blastochloris tepida GI.</title>
        <authorList>
            <person name="Tsukatani Y."/>
            <person name="Mori H."/>
        </authorList>
    </citation>
    <scope>NUCLEOTIDE SEQUENCE [LARGE SCALE GENOMIC DNA]</scope>
    <source>
        <strain evidence="2 3">GI</strain>
    </source>
</reference>
<evidence type="ECO:0000259" key="1">
    <source>
        <dbReference type="Pfam" id="PF09345"/>
    </source>
</evidence>
<keyword evidence="3" id="KW-1185">Reference proteome</keyword>
<organism evidence="2 3">
    <name type="scientific">Blastochloris tepida</name>
    <dbReference type="NCBI Taxonomy" id="2233851"/>
    <lineage>
        <taxon>Bacteria</taxon>
        <taxon>Pseudomonadati</taxon>
        <taxon>Pseudomonadota</taxon>
        <taxon>Alphaproteobacteria</taxon>
        <taxon>Hyphomicrobiales</taxon>
        <taxon>Blastochloridaceae</taxon>
        <taxon>Blastochloris</taxon>
    </lineage>
</organism>
<dbReference type="Pfam" id="PF09345">
    <property type="entry name" value="SiaC"/>
    <property type="match status" value="1"/>
</dbReference>
<evidence type="ECO:0000313" key="3">
    <source>
        <dbReference type="Proteomes" id="UP000266934"/>
    </source>
</evidence>
<dbReference type="EMBL" id="AP018907">
    <property type="protein sequence ID" value="BBF92995.1"/>
    <property type="molecule type" value="Genomic_DNA"/>
</dbReference>
<dbReference type="OrthoDB" id="5297629at2"/>
<protein>
    <recommendedName>
        <fullName evidence="1">SiaC family regulatory phosphoprotein domain-containing protein</fullName>
    </recommendedName>
</protein>
<accession>A0A348G0B2</accession>
<sequence>MNLEIAETSSSPFISADGDAGRVVIRGDSYPENSFELFRPLIEWVETYLAQAGRPLRFEIELLYMNTSSVRVMMDIFDLLESAFQQGTDVGVVWLFDAGNERVAELAEEFKEDCTFPFAITAKARTP</sequence>
<evidence type="ECO:0000313" key="2">
    <source>
        <dbReference type="EMBL" id="BBF92995.1"/>
    </source>
</evidence>